<dbReference type="AlphaFoldDB" id="A0A3N4UR89"/>
<dbReference type="Gene3D" id="2.40.160.10">
    <property type="entry name" value="Porin"/>
    <property type="match status" value="1"/>
</dbReference>
<gene>
    <name evidence="13" type="ORF">EDC62_0913</name>
</gene>
<comment type="caution">
    <text evidence="13">The sequence shown here is derived from an EMBL/GenBank/DDBJ whole genome shotgun (WGS) entry which is preliminary data.</text>
</comment>
<evidence type="ECO:0000313" key="14">
    <source>
        <dbReference type="Proteomes" id="UP000272193"/>
    </source>
</evidence>
<dbReference type="InterPro" id="IPR023614">
    <property type="entry name" value="Porin_dom_sf"/>
</dbReference>
<dbReference type="GO" id="GO:0009279">
    <property type="term" value="C:cell outer membrane"/>
    <property type="evidence" value="ECO:0007669"/>
    <property type="project" value="UniProtKB-SubCell"/>
</dbReference>
<evidence type="ECO:0000256" key="9">
    <source>
        <dbReference type="ARBA" id="ARBA00023136"/>
    </source>
</evidence>
<evidence type="ECO:0000256" key="5">
    <source>
        <dbReference type="ARBA" id="ARBA00022692"/>
    </source>
</evidence>
<dbReference type="Pfam" id="PF13609">
    <property type="entry name" value="Porin_4"/>
    <property type="match status" value="1"/>
</dbReference>
<dbReference type="PANTHER" id="PTHR34501:SF9">
    <property type="entry name" value="MAJOR OUTER MEMBRANE PROTEIN P.IA"/>
    <property type="match status" value="1"/>
</dbReference>
<keyword evidence="10" id="KW-0998">Cell outer membrane</keyword>
<evidence type="ECO:0000313" key="13">
    <source>
        <dbReference type="EMBL" id="RPE73202.1"/>
    </source>
</evidence>
<organism evidence="13 14">
    <name type="scientific">Tibeticola sediminis</name>
    <dbReference type="NCBI Taxonomy" id="1917811"/>
    <lineage>
        <taxon>Bacteria</taxon>
        <taxon>Pseudomonadati</taxon>
        <taxon>Pseudomonadota</taxon>
        <taxon>Betaproteobacteria</taxon>
        <taxon>Burkholderiales</taxon>
        <taxon>Comamonadaceae</taxon>
        <taxon>Tibeticola</taxon>
    </lineage>
</organism>
<dbReference type="Proteomes" id="UP000272193">
    <property type="component" value="Unassembled WGS sequence"/>
</dbReference>
<evidence type="ECO:0000256" key="1">
    <source>
        <dbReference type="ARBA" id="ARBA00004571"/>
    </source>
</evidence>
<evidence type="ECO:0000256" key="10">
    <source>
        <dbReference type="ARBA" id="ARBA00023237"/>
    </source>
</evidence>
<dbReference type="PRINTS" id="PR00182">
    <property type="entry name" value="ECOLNEIPORIN"/>
</dbReference>
<keyword evidence="14" id="KW-1185">Reference proteome</keyword>
<keyword evidence="3" id="KW-0813">Transport</keyword>
<comment type="subcellular location">
    <subcellularLocation>
        <location evidence="1">Cell outer membrane</location>
        <topology evidence="1">Multi-pass membrane protein</topology>
    </subcellularLocation>
</comment>
<proteinExistence type="predicted"/>
<keyword evidence="6 11" id="KW-0732">Signal</keyword>
<dbReference type="GO" id="GO:0046930">
    <property type="term" value="C:pore complex"/>
    <property type="evidence" value="ECO:0007669"/>
    <property type="project" value="UniProtKB-KW"/>
</dbReference>
<feature type="signal peptide" evidence="11">
    <location>
        <begin position="1"/>
        <end position="19"/>
    </location>
</feature>
<evidence type="ECO:0000256" key="6">
    <source>
        <dbReference type="ARBA" id="ARBA00022729"/>
    </source>
</evidence>
<dbReference type="CDD" id="cd00342">
    <property type="entry name" value="gram_neg_porins"/>
    <property type="match status" value="1"/>
</dbReference>
<feature type="domain" description="Porin" evidence="12">
    <location>
        <begin position="7"/>
        <end position="301"/>
    </location>
</feature>
<feature type="chain" id="PRO_5018114934" evidence="11">
    <location>
        <begin position="20"/>
        <end position="321"/>
    </location>
</feature>
<dbReference type="InterPro" id="IPR033900">
    <property type="entry name" value="Gram_neg_porin_domain"/>
</dbReference>
<evidence type="ECO:0000256" key="3">
    <source>
        <dbReference type="ARBA" id="ARBA00022448"/>
    </source>
</evidence>
<comment type="subunit">
    <text evidence="2">Homotrimer.</text>
</comment>
<keyword evidence="7" id="KW-0406">Ion transport</keyword>
<keyword evidence="4" id="KW-1134">Transmembrane beta strand</keyword>
<dbReference type="PRINTS" id="PR00184">
    <property type="entry name" value="NEISSPPORIN"/>
</dbReference>
<evidence type="ECO:0000256" key="11">
    <source>
        <dbReference type="SAM" id="SignalP"/>
    </source>
</evidence>
<evidence type="ECO:0000256" key="7">
    <source>
        <dbReference type="ARBA" id="ARBA00023065"/>
    </source>
</evidence>
<evidence type="ECO:0000256" key="4">
    <source>
        <dbReference type="ARBA" id="ARBA00022452"/>
    </source>
</evidence>
<keyword evidence="9" id="KW-0472">Membrane</keyword>
<dbReference type="GO" id="GO:0034220">
    <property type="term" value="P:monoatomic ion transmembrane transport"/>
    <property type="evidence" value="ECO:0007669"/>
    <property type="project" value="InterPro"/>
</dbReference>
<dbReference type="InterPro" id="IPR050298">
    <property type="entry name" value="Gram-neg_bact_OMP"/>
</dbReference>
<dbReference type="InterPro" id="IPR001702">
    <property type="entry name" value="Porin_Gram-ve"/>
</dbReference>
<dbReference type="RefSeq" id="WP_170159007.1">
    <property type="nucleotide sequence ID" value="NZ_RKQL01000001.1"/>
</dbReference>
<name>A0A3N4UR89_9BURK</name>
<keyword evidence="8" id="KW-0626">Porin</keyword>
<reference evidence="13 14" key="1">
    <citation type="submission" date="2018-11" db="EMBL/GenBank/DDBJ databases">
        <title>Genomic Encyclopedia of Type Strains, Phase IV (KMG-IV): sequencing the most valuable type-strain genomes for metagenomic binning, comparative biology and taxonomic classification.</title>
        <authorList>
            <person name="Goeker M."/>
        </authorList>
    </citation>
    <scope>NUCLEOTIDE SEQUENCE [LARGE SCALE GENOMIC DNA]</scope>
    <source>
        <strain evidence="13 14">DSM 101684</strain>
    </source>
</reference>
<evidence type="ECO:0000259" key="12">
    <source>
        <dbReference type="Pfam" id="PF13609"/>
    </source>
</evidence>
<evidence type="ECO:0000256" key="2">
    <source>
        <dbReference type="ARBA" id="ARBA00011233"/>
    </source>
</evidence>
<dbReference type="PANTHER" id="PTHR34501">
    <property type="entry name" value="PROTEIN YDDL-RELATED"/>
    <property type="match status" value="1"/>
</dbReference>
<sequence length="321" mass="33220">MKKTLIALAALAAAGASFAQSSVTLYGVADMAVGKTNKAGLGLANDKFQAIASNTLNNGTSRFGFKGVEDLGGGLKAGFNFEGGLSLADGSGNKSGGQLFSRAANMSLMGGFGEIRGGRTLTTSFYSIASWELTGTANYSVVANQFGFAGAGPRDSGVVMYNSPNFSGFSFSASTILKGNAVYGTAADPKGKYDLSATYANGPIVASFAYNKVQDGNKGYALGGKYNFGPAAVAASIQKSQTNSGTILAKGYTLGVSGNVGAVGLTFDYARDSEYKDSDYLLEAKYPLSKRTFAYAVYMRDGKGKQPEAVNGYSLGLRHNF</sequence>
<protein>
    <submittedName>
        <fullName evidence="13">Putative porin</fullName>
    </submittedName>
</protein>
<dbReference type="SUPFAM" id="SSF56935">
    <property type="entry name" value="Porins"/>
    <property type="match status" value="1"/>
</dbReference>
<accession>A0A3N4UR89</accession>
<dbReference type="GO" id="GO:0015288">
    <property type="term" value="F:porin activity"/>
    <property type="evidence" value="ECO:0007669"/>
    <property type="project" value="UniProtKB-KW"/>
</dbReference>
<dbReference type="EMBL" id="RKQL01000001">
    <property type="protein sequence ID" value="RPE73202.1"/>
    <property type="molecule type" value="Genomic_DNA"/>
</dbReference>
<dbReference type="InterPro" id="IPR002299">
    <property type="entry name" value="Porin_Neis"/>
</dbReference>
<evidence type="ECO:0000256" key="8">
    <source>
        <dbReference type="ARBA" id="ARBA00023114"/>
    </source>
</evidence>
<keyword evidence="5" id="KW-0812">Transmembrane</keyword>